<evidence type="ECO:0000256" key="12">
    <source>
        <dbReference type="SAM" id="Phobius"/>
    </source>
</evidence>
<keyword evidence="9" id="KW-0325">Glycoprotein</keyword>
<dbReference type="InterPro" id="IPR003599">
    <property type="entry name" value="Ig_sub"/>
</dbReference>
<dbReference type="InterPro" id="IPR013106">
    <property type="entry name" value="Ig_V-set"/>
</dbReference>
<dbReference type="GO" id="GO:0071222">
    <property type="term" value="P:cellular response to lipopolysaccharide"/>
    <property type="evidence" value="ECO:0007669"/>
    <property type="project" value="TreeGrafter"/>
</dbReference>
<reference evidence="16" key="1">
    <citation type="submission" date="2015-01" db="EMBL/GenBank/DDBJ databases">
        <title>EvidentialGene: Evidence-directed Construction of Complete mRNA Transcriptomes without Genomes.</title>
        <authorList>
            <person name="Gilbert D.G."/>
        </authorList>
    </citation>
    <scope>NUCLEOTIDE SEQUENCE</scope>
</reference>
<evidence type="ECO:0000256" key="2">
    <source>
        <dbReference type="ARBA" id="ARBA00022475"/>
    </source>
</evidence>
<sequence>MSAFLTASLVFALLVSSFSISAGQGNITAEPGDNVILPCRAAENKDVISVEWSRTDLESDECVLLYKDSQYNQAVQSPFFKNRVDLLDVENRNVSLVLKNVTTNDTGTYECRVFEKGNNRRKRLAVKSSSTIDLNVKPGNQEKLKEDGGNKDGQMEDGGNKDEIKEGGGNKDGPKEDGGNKTGLIAGLSVFALVVVVVGAVLYKKSRYSSLKSKCPPAIAAAVIGDTTLKELVEKNP</sequence>
<dbReference type="InterPro" id="IPR036179">
    <property type="entry name" value="Ig-like_dom_sf"/>
</dbReference>
<dbReference type="AlphaFoldDB" id="A0A147AHW4"/>
<dbReference type="SMART" id="SM00408">
    <property type="entry name" value="IGc2"/>
    <property type="match status" value="1"/>
</dbReference>
<keyword evidence="6 12" id="KW-0472">Membrane</keyword>
<protein>
    <submittedName>
        <fullName evidence="16">ICOS ligand</fullName>
    </submittedName>
    <submittedName>
        <fullName evidence="15">Signal-regulatory protein beta-2</fullName>
    </submittedName>
</protein>
<dbReference type="InterPro" id="IPR013783">
    <property type="entry name" value="Ig-like_fold"/>
</dbReference>
<evidence type="ECO:0000256" key="11">
    <source>
        <dbReference type="SAM" id="MobiDB-lite"/>
    </source>
</evidence>
<evidence type="ECO:0000256" key="10">
    <source>
        <dbReference type="ARBA" id="ARBA00023319"/>
    </source>
</evidence>
<dbReference type="Gene3D" id="2.60.40.10">
    <property type="entry name" value="Immunoglobulins"/>
    <property type="match status" value="1"/>
</dbReference>
<dbReference type="EMBL" id="GCES01143274">
    <property type="protein sequence ID" value="JAQ43048.1"/>
    <property type="molecule type" value="Transcribed_RNA"/>
</dbReference>
<keyword evidence="5 12" id="KW-1133">Transmembrane helix</keyword>
<feature type="chain" id="PRO_5007540963" evidence="13">
    <location>
        <begin position="24"/>
        <end position="237"/>
    </location>
</feature>
<feature type="domain" description="Ig-like" evidence="14">
    <location>
        <begin position="16"/>
        <end position="125"/>
    </location>
</feature>
<evidence type="ECO:0000256" key="5">
    <source>
        <dbReference type="ARBA" id="ARBA00022989"/>
    </source>
</evidence>
<dbReference type="SMART" id="SM00406">
    <property type="entry name" value="IGv"/>
    <property type="match status" value="1"/>
</dbReference>
<keyword evidence="8" id="KW-0675">Receptor</keyword>
<evidence type="ECO:0000256" key="7">
    <source>
        <dbReference type="ARBA" id="ARBA00023157"/>
    </source>
</evidence>
<accession>A0A147AHW4</accession>
<feature type="transmembrane region" description="Helical" evidence="12">
    <location>
        <begin position="184"/>
        <end position="203"/>
    </location>
</feature>
<evidence type="ECO:0000313" key="15">
    <source>
        <dbReference type="EMBL" id="JAQ43048.1"/>
    </source>
</evidence>
<keyword evidence="2" id="KW-1003">Cell membrane</keyword>
<evidence type="ECO:0000256" key="3">
    <source>
        <dbReference type="ARBA" id="ARBA00022692"/>
    </source>
</evidence>
<proteinExistence type="predicted"/>
<dbReference type="Pfam" id="PF07686">
    <property type="entry name" value="V-set"/>
    <property type="match status" value="1"/>
</dbReference>
<evidence type="ECO:0000256" key="1">
    <source>
        <dbReference type="ARBA" id="ARBA00004251"/>
    </source>
</evidence>
<evidence type="ECO:0000256" key="9">
    <source>
        <dbReference type="ARBA" id="ARBA00023180"/>
    </source>
</evidence>
<dbReference type="GO" id="GO:0031295">
    <property type="term" value="P:T cell costimulation"/>
    <property type="evidence" value="ECO:0007669"/>
    <property type="project" value="TreeGrafter"/>
</dbReference>
<keyword evidence="7" id="KW-1015">Disulfide bond</keyword>
<dbReference type="PANTHER" id="PTHR25466">
    <property type="entry name" value="T-LYMPHOCYTE ACTIVATION ANTIGEN"/>
    <property type="match status" value="1"/>
</dbReference>
<dbReference type="EMBL" id="GCES01008591">
    <property type="protein sequence ID" value="JAR77732.1"/>
    <property type="molecule type" value="Transcribed_RNA"/>
</dbReference>
<name>A0A147AHW4_FUNHE</name>
<keyword evidence="3 12" id="KW-0812">Transmembrane</keyword>
<dbReference type="GO" id="GO:0006955">
    <property type="term" value="P:immune response"/>
    <property type="evidence" value="ECO:0007669"/>
    <property type="project" value="TreeGrafter"/>
</dbReference>
<dbReference type="InterPro" id="IPR051713">
    <property type="entry name" value="T-cell_Activation_Regulation"/>
</dbReference>
<evidence type="ECO:0000313" key="16">
    <source>
        <dbReference type="EMBL" id="JAR77732.1"/>
    </source>
</evidence>
<dbReference type="PROSITE" id="PS50835">
    <property type="entry name" value="IG_LIKE"/>
    <property type="match status" value="1"/>
</dbReference>
<dbReference type="InterPro" id="IPR007110">
    <property type="entry name" value="Ig-like_dom"/>
</dbReference>
<keyword evidence="10" id="KW-0393">Immunoglobulin domain</keyword>
<evidence type="ECO:0000256" key="4">
    <source>
        <dbReference type="ARBA" id="ARBA00022729"/>
    </source>
</evidence>
<evidence type="ECO:0000259" key="14">
    <source>
        <dbReference type="PROSITE" id="PS50835"/>
    </source>
</evidence>
<dbReference type="SUPFAM" id="SSF48726">
    <property type="entry name" value="Immunoglobulin"/>
    <property type="match status" value="1"/>
</dbReference>
<feature type="compositionally biased region" description="Basic and acidic residues" evidence="11">
    <location>
        <begin position="140"/>
        <end position="178"/>
    </location>
</feature>
<keyword evidence="4 13" id="KW-0732">Signal</keyword>
<evidence type="ECO:0000256" key="13">
    <source>
        <dbReference type="SAM" id="SignalP"/>
    </source>
</evidence>
<dbReference type="SMART" id="SM00409">
    <property type="entry name" value="IG"/>
    <property type="match status" value="1"/>
</dbReference>
<evidence type="ECO:0000256" key="8">
    <source>
        <dbReference type="ARBA" id="ARBA00023170"/>
    </source>
</evidence>
<dbReference type="PANTHER" id="PTHR25466:SF14">
    <property type="entry name" value="BUTYROPHILIN SUBFAMILY 2 MEMBER A2-LIKE-RELATED"/>
    <property type="match status" value="1"/>
</dbReference>
<feature type="signal peptide" evidence="13">
    <location>
        <begin position="1"/>
        <end position="23"/>
    </location>
</feature>
<dbReference type="GO" id="GO:0007166">
    <property type="term" value="P:cell surface receptor signaling pathway"/>
    <property type="evidence" value="ECO:0007669"/>
    <property type="project" value="TreeGrafter"/>
</dbReference>
<comment type="subcellular location">
    <subcellularLocation>
        <location evidence="1">Cell membrane</location>
        <topology evidence="1">Single-pass type I membrane protein</topology>
    </subcellularLocation>
</comment>
<dbReference type="InterPro" id="IPR003598">
    <property type="entry name" value="Ig_sub2"/>
</dbReference>
<organism evidence="16">
    <name type="scientific">Fundulus heteroclitus</name>
    <name type="common">Killifish</name>
    <name type="synonym">Mummichog</name>
    <dbReference type="NCBI Taxonomy" id="8078"/>
    <lineage>
        <taxon>Eukaryota</taxon>
        <taxon>Metazoa</taxon>
        <taxon>Chordata</taxon>
        <taxon>Craniata</taxon>
        <taxon>Vertebrata</taxon>
        <taxon>Euteleostomi</taxon>
        <taxon>Actinopterygii</taxon>
        <taxon>Neopterygii</taxon>
        <taxon>Teleostei</taxon>
        <taxon>Neoteleostei</taxon>
        <taxon>Acanthomorphata</taxon>
        <taxon>Ovalentaria</taxon>
        <taxon>Atherinomorphae</taxon>
        <taxon>Cyprinodontiformes</taxon>
        <taxon>Fundulidae</taxon>
        <taxon>Fundulus</taxon>
    </lineage>
</organism>
<dbReference type="GO" id="GO:0009897">
    <property type="term" value="C:external side of plasma membrane"/>
    <property type="evidence" value="ECO:0007669"/>
    <property type="project" value="TreeGrafter"/>
</dbReference>
<evidence type="ECO:0000256" key="6">
    <source>
        <dbReference type="ARBA" id="ARBA00023136"/>
    </source>
</evidence>
<dbReference type="GO" id="GO:0042130">
    <property type="term" value="P:negative regulation of T cell proliferation"/>
    <property type="evidence" value="ECO:0007669"/>
    <property type="project" value="TreeGrafter"/>
</dbReference>
<dbReference type="GO" id="GO:0042102">
    <property type="term" value="P:positive regulation of T cell proliferation"/>
    <property type="evidence" value="ECO:0007669"/>
    <property type="project" value="TreeGrafter"/>
</dbReference>
<feature type="region of interest" description="Disordered" evidence="11">
    <location>
        <begin position="134"/>
        <end position="178"/>
    </location>
</feature>